<feature type="non-terminal residue" evidence="2">
    <location>
        <position position="152"/>
    </location>
</feature>
<evidence type="ECO:0000313" key="3">
    <source>
        <dbReference type="Proteomes" id="UP000013232"/>
    </source>
</evidence>
<evidence type="ECO:0000313" key="2">
    <source>
        <dbReference type="EMBL" id="ENO84127.1"/>
    </source>
</evidence>
<proteinExistence type="predicted"/>
<dbReference type="eggNOG" id="COG0491">
    <property type="taxonomic scope" value="Bacteria"/>
</dbReference>
<dbReference type="SUPFAM" id="SSF56281">
    <property type="entry name" value="Metallo-hydrolase/oxidoreductase"/>
    <property type="match status" value="1"/>
</dbReference>
<evidence type="ECO:0000259" key="1">
    <source>
        <dbReference type="Pfam" id="PF00753"/>
    </source>
</evidence>
<reference evidence="2 3" key="1">
    <citation type="submission" date="2012-09" db="EMBL/GenBank/DDBJ databases">
        <title>Draft Genome Sequences of 6 Strains from Genus Thauera.</title>
        <authorList>
            <person name="Liu B."/>
            <person name="Shapleigh J.P."/>
            <person name="Frostegard A.H."/>
        </authorList>
    </citation>
    <scope>NUCLEOTIDE SEQUENCE [LARGE SCALE GENOMIC DNA]</scope>
    <source>
        <strain evidence="3">47Lol / DSM 12138</strain>
    </source>
</reference>
<sequence>MSQALLYPFAAPPAVGLRQAVAPGIEWLRLPLPFDFDHVNVYLLRDGAHWLLLDTGLNVAETRDIWPRVLAGLPGGGTVSRVVVTHAHPDHVGLAGWLHQRLGARLSMSEAEWRMLSHRDTGHAARVAAYWRRAGAPAAMVEWACARPAATH</sequence>
<dbReference type="EMBL" id="AMXE01000121">
    <property type="protein sequence ID" value="ENO84127.1"/>
    <property type="molecule type" value="Genomic_DNA"/>
</dbReference>
<organism evidence="2 3">
    <name type="scientific">Thauera linaloolentis (strain DSM 12138 / JCM 21573 / CCUG 41526 / CIP 105981 / IAM 15112 / NBRC 102519 / 47Lol)</name>
    <dbReference type="NCBI Taxonomy" id="1123367"/>
    <lineage>
        <taxon>Bacteria</taxon>
        <taxon>Pseudomonadati</taxon>
        <taxon>Pseudomonadota</taxon>
        <taxon>Betaproteobacteria</taxon>
        <taxon>Rhodocyclales</taxon>
        <taxon>Zoogloeaceae</taxon>
        <taxon>Thauera</taxon>
    </lineage>
</organism>
<dbReference type="InterPro" id="IPR036866">
    <property type="entry name" value="RibonucZ/Hydroxyglut_hydro"/>
</dbReference>
<dbReference type="InterPro" id="IPR001279">
    <property type="entry name" value="Metallo-B-lactamas"/>
</dbReference>
<protein>
    <submittedName>
        <fullName evidence="2">Beta-lactamase domain-containing protein</fullName>
    </submittedName>
</protein>
<dbReference type="RefSeq" id="WP_004346573.1">
    <property type="nucleotide sequence ID" value="NZ_AMXE01000121.1"/>
</dbReference>
<comment type="caution">
    <text evidence="2">The sequence shown here is derived from an EMBL/GenBank/DDBJ whole genome shotgun (WGS) entry which is preliminary data.</text>
</comment>
<dbReference type="Proteomes" id="UP000013232">
    <property type="component" value="Unassembled WGS sequence"/>
</dbReference>
<dbReference type="Pfam" id="PF00753">
    <property type="entry name" value="Lactamase_B"/>
    <property type="match status" value="1"/>
</dbReference>
<gene>
    <name evidence="2" type="ORF">C666_17890</name>
</gene>
<keyword evidence="3" id="KW-1185">Reference proteome</keyword>
<dbReference type="Gene3D" id="3.60.15.10">
    <property type="entry name" value="Ribonuclease Z/Hydroxyacylglutathione hydrolase-like"/>
    <property type="match status" value="1"/>
</dbReference>
<name>N6YP26_THAL4</name>
<accession>N6YP26</accession>
<dbReference type="AlphaFoldDB" id="N6YP26"/>
<feature type="domain" description="Metallo-beta-lactamase" evidence="1">
    <location>
        <begin position="36"/>
        <end position="125"/>
    </location>
</feature>